<gene>
    <name evidence="2" type="ORF">BdWA1_000115</name>
</gene>
<dbReference type="GeneID" id="94334413"/>
<evidence type="ECO:0000256" key="1">
    <source>
        <dbReference type="SAM" id="MobiDB-lite"/>
    </source>
</evidence>
<feature type="compositionally biased region" description="Polar residues" evidence="1">
    <location>
        <begin position="249"/>
        <end position="258"/>
    </location>
</feature>
<accession>A0AAD9PLK1</accession>
<comment type="caution">
    <text evidence="2">The sequence shown here is derived from an EMBL/GenBank/DDBJ whole genome shotgun (WGS) entry which is preliminary data.</text>
</comment>
<dbReference type="EMBL" id="JALLKP010000001">
    <property type="protein sequence ID" value="KAK2197116.1"/>
    <property type="molecule type" value="Genomic_DNA"/>
</dbReference>
<dbReference type="RefSeq" id="XP_067803958.1">
    <property type="nucleotide sequence ID" value="XM_067945167.1"/>
</dbReference>
<dbReference type="KEGG" id="bdw:94334413"/>
<feature type="region of interest" description="Disordered" evidence="1">
    <location>
        <begin position="249"/>
        <end position="285"/>
    </location>
</feature>
<sequence length="318" mass="34950">MSPSSGHEDVYFKYMFDGGDINHTDIFRIDKFKLNQEECKFESDKTFMYGRPYIVFVYACKNGENFKPWLLQVVGNYYDNSSNQIYRNYFFEPEENVWKNKTFMSLNVPSGSSDGSIELKQNEEAKDTLKKTFKALQSSDVSLALGYEYKNSSGSTSSIDPDKLASYLSESDKNHSTSEWTEFKFESLSSGSVENISFEITIKRRPNKETENTVIYELKKGSTSQIKPKSQPSADIVSGTETACKATVTEQATESSPVGGTGGLKSPQPPQISSGPTGSKVSPIASKFSSNTTPIVCGALFGSGGLIGGGILIYKCIG</sequence>
<reference evidence="2" key="1">
    <citation type="journal article" date="2023" name="Nat. Microbiol.">
        <title>Babesia duncani multi-omics identifies virulence factors and drug targets.</title>
        <authorList>
            <person name="Singh P."/>
            <person name="Lonardi S."/>
            <person name="Liang Q."/>
            <person name="Vydyam P."/>
            <person name="Khabirova E."/>
            <person name="Fang T."/>
            <person name="Gihaz S."/>
            <person name="Thekkiniath J."/>
            <person name="Munshi M."/>
            <person name="Abel S."/>
            <person name="Ciampossin L."/>
            <person name="Batugedara G."/>
            <person name="Gupta M."/>
            <person name="Lu X.M."/>
            <person name="Lenz T."/>
            <person name="Chakravarty S."/>
            <person name="Cornillot E."/>
            <person name="Hu Y."/>
            <person name="Ma W."/>
            <person name="Gonzalez L.M."/>
            <person name="Sanchez S."/>
            <person name="Estrada K."/>
            <person name="Sanchez-Flores A."/>
            <person name="Montero E."/>
            <person name="Harb O.S."/>
            <person name="Le Roch K.G."/>
            <person name="Mamoun C.B."/>
        </authorList>
    </citation>
    <scope>NUCLEOTIDE SEQUENCE</scope>
    <source>
        <strain evidence="2">WA1</strain>
    </source>
</reference>
<name>A0AAD9PLK1_9APIC</name>
<feature type="compositionally biased region" description="Polar residues" evidence="1">
    <location>
        <begin position="271"/>
        <end position="280"/>
    </location>
</feature>
<dbReference type="AlphaFoldDB" id="A0AAD9PLK1"/>
<organism evidence="2 3">
    <name type="scientific">Babesia duncani</name>
    <dbReference type="NCBI Taxonomy" id="323732"/>
    <lineage>
        <taxon>Eukaryota</taxon>
        <taxon>Sar</taxon>
        <taxon>Alveolata</taxon>
        <taxon>Apicomplexa</taxon>
        <taxon>Aconoidasida</taxon>
        <taxon>Piroplasmida</taxon>
        <taxon>Babesiidae</taxon>
        <taxon>Babesia</taxon>
    </lineage>
</organism>
<dbReference type="Proteomes" id="UP001214638">
    <property type="component" value="Unassembled WGS sequence"/>
</dbReference>
<keyword evidence="3" id="KW-1185">Reference proteome</keyword>
<evidence type="ECO:0000313" key="2">
    <source>
        <dbReference type="EMBL" id="KAK2197116.1"/>
    </source>
</evidence>
<evidence type="ECO:0000313" key="3">
    <source>
        <dbReference type="Proteomes" id="UP001214638"/>
    </source>
</evidence>
<protein>
    <submittedName>
        <fullName evidence="2">Uncharacterized protein</fullName>
    </submittedName>
</protein>
<proteinExistence type="predicted"/>